<evidence type="ECO:0000256" key="3">
    <source>
        <dbReference type="ARBA" id="ARBA00022475"/>
    </source>
</evidence>
<evidence type="ECO:0000256" key="11">
    <source>
        <dbReference type="SAM" id="MobiDB-lite"/>
    </source>
</evidence>
<keyword evidence="8" id="KW-0675">Receptor</keyword>
<sequence>SGLLSVLCIYETWSLVGCLSSELIFILFFGLKEVQFFEDICLNILCFKRTACLLLHGLALFSLFYELLPPCFHNEMTLSIERTIALAFIAVYIAEQAAKEVPDFRRFNSTMEVENIELIIKQKGKLKDALHSLEQVKPASKEETTQILNDISALCDHMNIVDSYPGHYCPYYFDRTTCWRPVEAGSSAVQTCPIYIDGFSNSVAVVSIICKNDSTWNFHPTNVDEFLEVYGPCIGPKDPSTAQSASASYLTSVLRIAQFSGVVGYCISLISLLVASVIFLRFKRLHCARNVVHLHLFFAFIMRSFMCVLQYSLFRNGKTTSFDGELILDENGREQFADGGTHWGCKLIISIWNYSLVASYFWQLMEGLYLHNFVYIVFRDTPVIVYVILGWGAPLLIILPWILVKLHNENYLCWVQYQNLDNFWILRGPIMVIIIVNFCLCINICRELFMKLKESHLKDLERYKYYVNDIFAIVRSGREDVLPEFLSSQFPAYISFTIEKEENEKLAFLGALVIRSPGGVKQQCTESLKLAKSTCLVVIVLGGYYFIMSIPVLTMDNTVLTESLLSCLSVEHVLSSLQGLLVAIIYCFCNHEVRAEIQRCWQRRLLLKNIPKPTEACNHHIVTSRQKNASISQWKALWRKSVAKIAINGLHSPKWEQYDRRLFVHPGTCTTATALSTVCNSVYSTVTAQNAQRFLGTVRSCSQDDRYQSPLLNPPMITINFQMRSCQSDWSLASTRIPNVRQVFHHSEELVAVSEESSSRSSSEEMPLISSAENANELPEKVESYC</sequence>
<name>A0A085NFN2_9BILA</name>
<dbReference type="PRINTS" id="PR00249">
    <property type="entry name" value="GPCRSECRETIN"/>
</dbReference>
<dbReference type="InterPro" id="IPR017981">
    <property type="entry name" value="GPCR_2-like_7TM"/>
</dbReference>
<feature type="transmembrane region" description="Helical" evidence="12">
    <location>
        <begin position="262"/>
        <end position="282"/>
    </location>
</feature>
<evidence type="ECO:0000256" key="12">
    <source>
        <dbReference type="SAM" id="Phobius"/>
    </source>
</evidence>
<keyword evidence="4 12" id="KW-0812">Transmembrane</keyword>
<dbReference type="InterPro" id="IPR017983">
    <property type="entry name" value="GPCR_2_secretin-like_CS"/>
</dbReference>
<feature type="non-terminal residue" evidence="15">
    <location>
        <position position="1"/>
    </location>
</feature>
<evidence type="ECO:0000256" key="6">
    <source>
        <dbReference type="ARBA" id="ARBA00023040"/>
    </source>
</evidence>
<dbReference type="SMART" id="SM00008">
    <property type="entry name" value="HormR"/>
    <property type="match status" value="1"/>
</dbReference>
<dbReference type="Gene3D" id="4.10.1240.10">
    <property type="entry name" value="GPCR, family 2, extracellular hormone receptor domain"/>
    <property type="match status" value="1"/>
</dbReference>
<dbReference type="PANTHER" id="PTHR45620">
    <property type="entry name" value="PDF RECEPTOR-LIKE PROTEIN-RELATED"/>
    <property type="match status" value="1"/>
</dbReference>
<dbReference type="InterPro" id="IPR000832">
    <property type="entry name" value="GPCR_2_secretin-like"/>
</dbReference>
<dbReference type="Pfam" id="PF02793">
    <property type="entry name" value="HRM"/>
    <property type="match status" value="1"/>
</dbReference>
<keyword evidence="10" id="KW-0807">Transducer</keyword>
<protein>
    <recommendedName>
        <fullName evidence="16">G-protein coupled receptors family 2 profile 2 domain-containing protein</fullName>
    </recommendedName>
</protein>
<feature type="transmembrane region" description="Helical" evidence="12">
    <location>
        <begin position="294"/>
        <end position="314"/>
    </location>
</feature>
<keyword evidence="6" id="KW-0297">G-protein coupled receptor</keyword>
<keyword evidence="3" id="KW-1003">Cell membrane</keyword>
<dbReference type="PROSITE" id="PS00649">
    <property type="entry name" value="G_PROTEIN_RECEP_F2_1"/>
    <property type="match status" value="1"/>
</dbReference>
<evidence type="ECO:0008006" key="16">
    <source>
        <dbReference type="Google" id="ProtNLM"/>
    </source>
</evidence>
<evidence type="ECO:0000256" key="9">
    <source>
        <dbReference type="ARBA" id="ARBA00023180"/>
    </source>
</evidence>
<dbReference type="Proteomes" id="UP000030758">
    <property type="component" value="Unassembled WGS sequence"/>
</dbReference>
<dbReference type="PANTHER" id="PTHR45620:SF1">
    <property type="entry name" value="G-PROTEIN COUPLED RECEPTORS FAMILY 2 PROFILE 2 DOMAIN-CONTAINING PROTEIN"/>
    <property type="match status" value="1"/>
</dbReference>
<comment type="similarity">
    <text evidence="2">Belongs to the G-protein coupled receptor 2 family.</text>
</comment>
<dbReference type="GO" id="GO:0005886">
    <property type="term" value="C:plasma membrane"/>
    <property type="evidence" value="ECO:0007669"/>
    <property type="project" value="UniProtKB-SubCell"/>
</dbReference>
<dbReference type="AlphaFoldDB" id="A0A085NFN2"/>
<feature type="compositionally biased region" description="Low complexity" evidence="11">
    <location>
        <begin position="754"/>
        <end position="771"/>
    </location>
</feature>
<gene>
    <name evidence="15" type="ORF">M514_03089</name>
</gene>
<comment type="subcellular location">
    <subcellularLocation>
        <location evidence="1">Cell membrane</location>
        <topology evidence="1">Multi-pass membrane protein</topology>
    </subcellularLocation>
</comment>
<dbReference type="PROSITE" id="PS50227">
    <property type="entry name" value="G_PROTEIN_RECEP_F2_3"/>
    <property type="match status" value="1"/>
</dbReference>
<dbReference type="SUPFAM" id="SSF111418">
    <property type="entry name" value="Hormone receptor domain"/>
    <property type="match status" value="1"/>
</dbReference>
<feature type="domain" description="G-protein coupled receptors family 2 profile 1" evidence="13">
    <location>
        <begin position="154"/>
        <end position="237"/>
    </location>
</feature>
<feature type="transmembrane region" description="Helical" evidence="12">
    <location>
        <begin position="535"/>
        <end position="553"/>
    </location>
</feature>
<feature type="domain" description="G-protein coupled receptors family 2 profile 2" evidence="14">
    <location>
        <begin position="257"/>
        <end position="590"/>
    </location>
</feature>
<dbReference type="GO" id="GO:0007166">
    <property type="term" value="P:cell surface receptor signaling pathway"/>
    <property type="evidence" value="ECO:0007669"/>
    <property type="project" value="InterPro"/>
</dbReference>
<dbReference type="PROSITE" id="PS00650">
    <property type="entry name" value="G_PROTEIN_RECEP_F2_2"/>
    <property type="match status" value="1"/>
</dbReference>
<proteinExistence type="inferred from homology"/>
<evidence type="ECO:0000259" key="13">
    <source>
        <dbReference type="PROSITE" id="PS50227"/>
    </source>
</evidence>
<feature type="transmembrane region" description="Helical" evidence="12">
    <location>
        <begin position="383"/>
        <end position="404"/>
    </location>
</feature>
<evidence type="ECO:0000259" key="14">
    <source>
        <dbReference type="PROSITE" id="PS50261"/>
    </source>
</evidence>
<dbReference type="GO" id="GO:0008528">
    <property type="term" value="F:G protein-coupled peptide receptor activity"/>
    <property type="evidence" value="ECO:0007669"/>
    <property type="project" value="TreeGrafter"/>
</dbReference>
<dbReference type="SUPFAM" id="SSF81321">
    <property type="entry name" value="Family A G protein-coupled receptor-like"/>
    <property type="match status" value="1"/>
</dbReference>
<dbReference type="InterPro" id="IPR050332">
    <property type="entry name" value="GPCR_2"/>
</dbReference>
<evidence type="ECO:0000256" key="8">
    <source>
        <dbReference type="ARBA" id="ARBA00023170"/>
    </source>
</evidence>
<dbReference type="GO" id="GO:0017046">
    <property type="term" value="F:peptide hormone binding"/>
    <property type="evidence" value="ECO:0007669"/>
    <property type="project" value="TreeGrafter"/>
</dbReference>
<evidence type="ECO:0000256" key="4">
    <source>
        <dbReference type="ARBA" id="ARBA00022692"/>
    </source>
</evidence>
<organism evidence="15">
    <name type="scientific">Trichuris suis</name>
    <name type="common">pig whipworm</name>
    <dbReference type="NCBI Taxonomy" id="68888"/>
    <lineage>
        <taxon>Eukaryota</taxon>
        <taxon>Metazoa</taxon>
        <taxon>Ecdysozoa</taxon>
        <taxon>Nematoda</taxon>
        <taxon>Enoplea</taxon>
        <taxon>Dorylaimia</taxon>
        <taxon>Trichinellida</taxon>
        <taxon>Trichuridae</taxon>
        <taxon>Trichuris</taxon>
    </lineage>
</organism>
<evidence type="ECO:0000256" key="1">
    <source>
        <dbReference type="ARBA" id="ARBA00004651"/>
    </source>
</evidence>
<reference evidence="15" key="1">
    <citation type="journal article" date="2014" name="Nat. Genet.">
        <title>Genome and transcriptome of the porcine whipworm Trichuris suis.</title>
        <authorList>
            <person name="Jex A.R."/>
            <person name="Nejsum P."/>
            <person name="Schwarz E.M."/>
            <person name="Hu L."/>
            <person name="Young N.D."/>
            <person name="Hall R.S."/>
            <person name="Korhonen P.K."/>
            <person name="Liao S."/>
            <person name="Thamsborg S."/>
            <person name="Xia J."/>
            <person name="Xu P."/>
            <person name="Wang S."/>
            <person name="Scheerlinck J.P."/>
            <person name="Hofmann A."/>
            <person name="Sternberg P.W."/>
            <person name="Wang J."/>
            <person name="Gasser R.B."/>
        </authorList>
    </citation>
    <scope>NUCLEOTIDE SEQUENCE [LARGE SCALE GENOMIC DNA]</scope>
    <source>
        <strain evidence="15">DCEP-RM93F</strain>
    </source>
</reference>
<dbReference type="EMBL" id="KL367506">
    <property type="protein sequence ID" value="KFD68278.1"/>
    <property type="molecule type" value="Genomic_DNA"/>
</dbReference>
<dbReference type="Gene3D" id="1.20.1070.10">
    <property type="entry name" value="Rhodopsin 7-helix transmembrane proteins"/>
    <property type="match status" value="1"/>
</dbReference>
<dbReference type="GO" id="GO:0007188">
    <property type="term" value="P:adenylate cyclase-modulating G protein-coupled receptor signaling pathway"/>
    <property type="evidence" value="ECO:0007669"/>
    <property type="project" value="TreeGrafter"/>
</dbReference>
<evidence type="ECO:0000256" key="7">
    <source>
        <dbReference type="ARBA" id="ARBA00023136"/>
    </source>
</evidence>
<dbReference type="InterPro" id="IPR001879">
    <property type="entry name" value="GPCR_2_extracellular_dom"/>
</dbReference>
<dbReference type="PROSITE" id="PS50261">
    <property type="entry name" value="G_PROTEIN_RECEP_F2_4"/>
    <property type="match status" value="1"/>
</dbReference>
<evidence type="ECO:0000313" key="15">
    <source>
        <dbReference type="EMBL" id="KFD68278.1"/>
    </source>
</evidence>
<feature type="transmembrane region" description="Helical" evidence="12">
    <location>
        <begin position="424"/>
        <end position="445"/>
    </location>
</feature>
<dbReference type="Pfam" id="PF00002">
    <property type="entry name" value="7tm_2"/>
    <property type="match status" value="1"/>
</dbReference>
<evidence type="ECO:0000256" key="5">
    <source>
        <dbReference type="ARBA" id="ARBA00022989"/>
    </source>
</evidence>
<dbReference type="InterPro" id="IPR036445">
    <property type="entry name" value="GPCR_2_extracell_dom_sf"/>
</dbReference>
<accession>A0A085NFN2</accession>
<keyword evidence="5 12" id="KW-1133">Transmembrane helix</keyword>
<keyword evidence="9" id="KW-0325">Glycoprotein</keyword>
<evidence type="ECO:0000256" key="2">
    <source>
        <dbReference type="ARBA" id="ARBA00005314"/>
    </source>
</evidence>
<evidence type="ECO:0000256" key="10">
    <source>
        <dbReference type="ARBA" id="ARBA00023224"/>
    </source>
</evidence>
<keyword evidence="7 12" id="KW-0472">Membrane</keyword>
<feature type="region of interest" description="Disordered" evidence="11">
    <location>
        <begin position="754"/>
        <end position="786"/>
    </location>
</feature>